<dbReference type="SUPFAM" id="SSF56784">
    <property type="entry name" value="HAD-like"/>
    <property type="match status" value="1"/>
</dbReference>
<dbReference type="InterPro" id="IPR036412">
    <property type="entry name" value="HAD-like_sf"/>
</dbReference>
<proteinExistence type="predicted"/>
<evidence type="ECO:0000256" key="1">
    <source>
        <dbReference type="ARBA" id="ARBA00022801"/>
    </source>
</evidence>
<dbReference type="InterPro" id="IPR023214">
    <property type="entry name" value="HAD_sf"/>
</dbReference>
<dbReference type="EMBL" id="JADING010000011">
    <property type="protein sequence ID" value="MBO8413947.1"/>
    <property type="molecule type" value="Genomic_DNA"/>
</dbReference>
<gene>
    <name evidence="2" type="ORF">IAC78_00485</name>
</gene>
<accession>A0A9D9GKQ1</accession>
<dbReference type="InterPro" id="IPR051540">
    <property type="entry name" value="S-2-haloacid_dehalogenase"/>
</dbReference>
<sequence length="238" mass="27659">MIKAFFFDLDGTLLPIDEKVFVEQYFSLLVKKVSPLGYEPKRLMETIWKGTEAMYKNDGSKTNYQAFWDYFASIYGQEKLKDIPFFNEFYVTDFKKLKDFISPNPYAKDIVKKARELTGKVVLATNPIFPLVATETRMGFVRLKPTDFDFVTAYENFSYSKPNPKYFAELLKMFSLKPEEVIMFGNNPYEDGECALKVGIKTYLVGDYIIQGTKATHEFKHIELSEVIKTMEEEVRTS</sequence>
<dbReference type="SFLD" id="SFLDS00003">
    <property type="entry name" value="Haloacid_Dehalogenase"/>
    <property type="match status" value="1"/>
</dbReference>
<reference evidence="2" key="2">
    <citation type="journal article" date="2021" name="PeerJ">
        <title>Extensive microbial diversity within the chicken gut microbiome revealed by metagenomics and culture.</title>
        <authorList>
            <person name="Gilroy R."/>
            <person name="Ravi A."/>
            <person name="Getino M."/>
            <person name="Pursley I."/>
            <person name="Horton D.L."/>
            <person name="Alikhan N.F."/>
            <person name="Baker D."/>
            <person name="Gharbi K."/>
            <person name="Hall N."/>
            <person name="Watson M."/>
            <person name="Adriaenssens E.M."/>
            <person name="Foster-Nyarko E."/>
            <person name="Jarju S."/>
            <person name="Secka A."/>
            <person name="Antonio M."/>
            <person name="Oren A."/>
            <person name="Chaudhuri R.R."/>
            <person name="La Ragione R."/>
            <person name="Hildebrand F."/>
            <person name="Pallen M.J."/>
        </authorList>
    </citation>
    <scope>NUCLEOTIDE SEQUENCE</scope>
    <source>
        <strain evidence="2">1748</strain>
    </source>
</reference>
<dbReference type="SFLD" id="SFLDG01129">
    <property type="entry name" value="C1.5:_HAD__Beta-PGM__Phosphata"/>
    <property type="match status" value="1"/>
</dbReference>
<organism evidence="2 3">
    <name type="scientific">Candidatus Scatoplasma merdavium</name>
    <dbReference type="NCBI Taxonomy" id="2840932"/>
    <lineage>
        <taxon>Bacteria</taxon>
        <taxon>Bacillati</taxon>
        <taxon>Bacillota</taxon>
        <taxon>Bacilli</taxon>
        <taxon>Bacillales</taxon>
        <taxon>Candidatus Scatoplasma</taxon>
    </lineage>
</organism>
<dbReference type="GO" id="GO:0016787">
    <property type="term" value="F:hydrolase activity"/>
    <property type="evidence" value="ECO:0007669"/>
    <property type="project" value="UniProtKB-KW"/>
</dbReference>
<dbReference type="Pfam" id="PF13419">
    <property type="entry name" value="HAD_2"/>
    <property type="match status" value="1"/>
</dbReference>
<dbReference type="Gene3D" id="3.40.50.1000">
    <property type="entry name" value="HAD superfamily/HAD-like"/>
    <property type="match status" value="1"/>
</dbReference>
<dbReference type="PANTHER" id="PTHR43316">
    <property type="entry name" value="HYDROLASE, HALOACID DELAHOGENASE-RELATED"/>
    <property type="match status" value="1"/>
</dbReference>
<name>A0A9D9GKQ1_9BACL</name>
<dbReference type="Proteomes" id="UP000823629">
    <property type="component" value="Unassembled WGS sequence"/>
</dbReference>
<dbReference type="PANTHER" id="PTHR43316:SF3">
    <property type="entry name" value="HALOACID DEHALOGENASE, TYPE II (AFU_ORTHOLOGUE AFUA_2G07750)-RELATED"/>
    <property type="match status" value="1"/>
</dbReference>
<keyword evidence="1 2" id="KW-0378">Hydrolase</keyword>
<protein>
    <submittedName>
        <fullName evidence="2">HAD family hydrolase</fullName>
    </submittedName>
</protein>
<reference evidence="2" key="1">
    <citation type="submission" date="2020-10" db="EMBL/GenBank/DDBJ databases">
        <authorList>
            <person name="Gilroy R."/>
        </authorList>
    </citation>
    <scope>NUCLEOTIDE SEQUENCE</scope>
    <source>
        <strain evidence="2">1748</strain>
    </source>
</reference>
<dbReference type="InterPro" id="IPR041492">
    <property type="entry name" value="HAD_2"/>
</dbReference>
<comment type="caution">
    <text evidence="2">The sequence shown here is derived from an EMBL/GenBank/DDBJ whole genome shotgun (WGS) entry which is preliminary data.</text>
</comment>
<evidence type="ECO:0000313" key="3">
    <source>
        <dbReference type="Proteomes" id="UP000823629"/>
    </source>
</evidence>
<dbReference type="AlphaFoldDB" id="A0A9D9GKQ1"/>
<evidence type="ECO:0000313" key="2">
    <source>
        <dbReference type="EMBL" id="MBO8413947.1"/>
    </source>
</evidence>